<dbReference type="RefSeq" id="WP_250724991.1">
    <property type="nucleotide sequence ID" value="NZ_CP098400.1"/>
</dbReference>
<keyword evidence="1" id="KW-1133">Transmembrane helix</keyword>
<evidence type="ECO:0000256" key="1">
    <source>
        <dbReference type="SAM" id="Phobius"/>
    </source>
</evidence>
<reference evidence="2" key="2">
    <citation type="submission" date="2022-06" db="EMBL/GenBank/DDBJ databases">
        <title>Xiashengella guii gen. nov. sp. nov., a bacterium isolated form anaerobic digestion tank.</title>
        <authorList>
            <person name="Huang H."/>
        </authorList>
    </citation>
    <scope>NUCLEOTIDE SEQUENCE</scope>
    <source>
        <strain evidence="2">Ai-910</strain>
    </source>
</reference>
<accession>A0A9J6ZSS3</accession>
<dbReference type="EMBL" id="CP098400">
    <property type="protein sequence ID" value="URW80633.1"/>
    <property type="molecule type" value="Genomic_DNA"/>
</dbReference>
<dbReference type="InterPro" id="IPR012902">
    <property type="entry name" value="N_methyl_site"/>
</dbReference>
<feature type="transmembrane region" description="Helical" evidence="1">
    <location>
        <begin position="16"/>
        <end position="38"/>
    </location>
</feature>
<dbReference type="KEGG" id="alkq:M9189_04620"/>
<dbReference type="AlphaFoldDB" id="A0A9J6ZSS3"/>
<keyword evidence="1" id="KW-0812">Transmembrane</keyword>
<dbReference type="NCBIfam" id="TIGR02532">
    <property type="entry name" value="IV_pilin_GFxxxE"/>
    <property type="match status" value="1"/>
</dbReference>
<sequence>MNSSKNKIAAFSLPEMLVVLIIMGILFLLVMDGTALFIQFAQKKSNTIAENGKFYDGYYKLNDLIVSADSLKMNKNNQLYIYRSIPGHLHISESCLLFSFANEKNDTLLNTKVSNLTYKKALIDNNDYLDSVFIDIHQDSLKVLHLYFVHKPSEKEILRQKWMNLEKKYQYEE</sequence>
<gene>
    <name evidence="2" type="ORF">M9189_04620</name>
</gene>
<dbReference type="Proteomes" id="UP001056426">
    <property type="component" value="Chromosome"/>
</dbReference>
<reference evidence="2" key="1">
    <citation type="submission" date="2022-05" db="EMBL/GenBank/DDBJ databases">
        <authorList>
            <person name="Sun X."/>
        </authorList>
    </citation>
    <scope>NUCLEOTIDE SEQUENCE</scope>
    <source>
        <strain evidence="2">Ai-910</strain>
    </source>
</reference>
<evidence type="ECO:0000313" key="2">
    <source>
        <dbReference type="EMBL" id="URW80633.1"/>
    </source>
</evidence>
<protein>
    <submittedName>
        <fullName evidence="2">Type II secretion system GspH family protein</fullName>
    </submittedName>
</protein>
<evidence type="ECO:0000313" key="3">
    <source>
        <dbReference type="Proteomes" id="UP001056426"/>
    </source>
</evidence>
<name>A0A9J6ZSS3_9BACT</name>
<dbReference type="Pfam" id="PF07963">
    <property type="entry name" value="N_methyl"/>
    <property type="match status" value="1"/>
</dbReference>
<proteinExistence type="predicted"/>
<keyword evidence="1" id="KW-0472">Membrane</keyword>
<keyword evidence="3" id="KW-1185">Reference proteome</keyword>
<organism evidence="2 3">
    <name type="scientific">Xiashengella succiniciproducens</name>
    <dbReference type="NCBI Taxonomy" id="2949635"/>
    <lineage>
        <taxon>Bacteria</taxon>
        <taxon>Pseudomonadati</taxon>
        <taxon>Bacteroidota</taxon>
        <taxon>Bacteroidia</taxon>
        <taxon>Marinilabiliales</taxon>
        <taxon>Marinilabiliaceae</taxon>
        <taxon>Xiashengella</taxon>
    </lineage>
</organism>